<evidence type="ECO:0000313" key="6">
    <source>
        <dbReference type="Proteomes" id="UP000001194"/>
    </source>
</evidence>
<dbReference type="Pfam" id="PF01370">
    <property type="entry name" value="Epimerase"/>
    <property type="match status" value="1"/>
</dbReference>
<dbReference type="EMBL" id="DS547101">
    <property type="protein sequence ID" value="EDR08460.1"/>
    <property type="molecule type" value="Genomic_DNA"/>
</dbReference>
<dbReference type="HOGENOM" id="CLU_053163_1_0_1"/>
<organism evidence="6">
    <name type="scientific">Laccaria bicolor (strain S238N-H82 / ATCC MYA-4686)</name>
    <name type="common">Bicoloured deceiver</name>
    <name type="synonym">Laccaria laccata var. bicolor</name>
    <dbReference type="NCBI Taxonomy" id="486041"/>
    <lineage>
        <taxon>Eukaryota</taxon>
        <taxon>Fungi</taxon>
        <taxon>Dikarya</taxon>
        <taxon>Basidiomycota</taxon>
        <taxon>Agaricomycotina</taxon>
        <taxon>Agaricomycetes</taxon>
        <taxon>Agaricomycetidae</taxon>
        <taxon>Agaricales</taxon>
        <taxon>Agaricineae</taxon>
        <taxon>Hydnangiaceae</taxon>
        <taxon>Laccaria</taxon>
    </lineage>
</organism>
<evidence type="ECO:0000259" key="4">
    <source>
        <dbReference type="Pfam" id="PF01370"/>
    </source>
</evidence>
<evidence type="ECO:0000256" key="2">
    <source>
        <dbReference type="ARBA" id="ARBA00023002"/>
    </source>
</evidence>
<dbReference type="RefSeq" id="XP_001880685.1">
    <property type="nucleotide sequence ID" value="XM_001880650.1"/>
</dbReference>
<protein>
    <submittedName>
        <fullName evidence="5">Predicted protein</fullName>
    </submittedName>
</protein>
<name>B0DA44_LACBS</name>
<evidence type="ECO:0000313" key="5">
    <source>
        <dbReference type="EMBL" id="EDR08460.1"/>
    </source>
</evidence>
<dbReference type="Proteomes" id="UP000001194">
    <property type="component" value="Unassembled WGS sequence"/>
</dbReference>
<gene>
    <name evidence="5" type="ORF">LACBIDRAFT_319911</name>
</gene>
<dbReference type="STRING" id="486041.B0DA44"/>
<dbReference type="GO" id="GO:0016491">
    <property type="term" value="F:oxidoreductase activity"/>
    <property type="evidence" value="ECO:0007669"/>
    <property type="project" value="UniProtKB-KW"/>
</dbReference>
<keyword evidence="6" id="KW-1185">Reference proteome</keyword>
<comment type="similarity">
    <text evidence="1">Belongs to the NAD(P)-dependent epimerase/dehydratase family.</text>
</comment>
<keyword evidence="3" id="KW-0520">NAD</keyword>
<dbReference type="InterPro" id="IPR001509">
    <property type="entry name" value="Epimerase_deHydtase"/>
</dbReference>
<dbReference type="PANTHER" id="PTHR43103">
    <property type="entry name" value="NUCLEOSIDE-DIPHOSPHATE-SUGAR EPIMERASE"/>
    <property type="match status" value="1"/>
</dbReference>
<proteinExistence type="inferred from homology"/>
<keyword evidence="2" id="KW-0560">Oxidoreductase</keyword>
<accession>B0DA44</accession>
<dbReference type="KEGG" id="lbc:LACBIDRAFT_319911"/>
<sequence length="282" mass="31439">MKLAITGCSGKVGRVVVREALEQGHTVVGIDRVTPTVDWTKSNTFVFIQTDLEDFDAALNALKGCDGVIHLAAIPTPTDYKIASHNSNVVISWNVLRSCAELGINRVAQASSVNVITMVFSQSPNIHYFPIDENHPCLPDEPYGLSKVICELQADTLVRRYRSMKIASLRLHFSVPERSVAHKSNPYSPIKDLWGYVQQDSAADAFLLAVTEETNKWSGHEAFFVVAPVTAFPEPSKYLKETYWLDVPILDGKELVGNQSFFNCEKAERLLGWKHRDFQEAG</sequence>
<evidence type="ECO:0000256" key="3">
    <source>
        <dbReference type="ARBA" id="ARBA00023027"/>
    </source>
</evidence>
<dbReference type="InterPro" id="IPR036291">
    <property type="entry name" value="NAD(P)-bd_dom_sf"/>
</dbReference>
<reference evidence="5 6" key="1">
    <citation type="journal article" date="2008" name="Nature">
        <title>The genome of Laccaria bicolor provides insights into mycorrhizal symbiosis.</title>
        <authorList>
            <person name="Martin F."/>
            <person name="Aerts A."/>
            <person name="Ahren D."/>
            <person name="Brun A."/>
            <person name="Danchin E.G.J."/>
            <person name="Duchaussoy F."/>
            <person name="Gibon J."/>
            <person name="Kohler A."/>
            <person name="Lindquist E."/>
            <person name="Pereda V."/>
            <person name="Salamov A."/>
            <person name="Shapiro H.J."/>
            <person name="Wuyts J."/>
            <person name="Blaudez D."/>
            <person name="Buee M."/>
            <person name="Brokstein P."/>
            <person name="Canbaeck B."/>
            <person name="Cohen D."/>
            <person name="Courty P.E."/>
            <person name="Coutinho P.M."/>
            <person name="Delaruelle C."/>
            <person name="Detter J.C."/>
            <person name="Deveau A."/>
            <person name="DiFazio S."/>
            <person name="Duplessis S."/>
            <person name="Fraissinet-Tachet L."/>
            <person name="Lucic E."/>
            <person name="Frey-Klett P."/>
            <person name="Fourrey C."/>
            <person name="Feussner I."/>
            <person name="Gay G."/>
            <person name="Grimwood J."/>
            <person name="Hoegger P.J."/>
            <person name="Jain P."/>
            <person name="Kilaru S."/>
            <person name="Labbe J."/>
            <person name="Lin Y.C."/>
            <person name="Legue V."/>
            <person name="Le Tacon F."/>
            <person name="Marmeisse R."/>
            <person name="Melayah D."/>
            <person name="Montanini B."/>
            <person name="Muratet M."/>
            <person name="Nehls U."/>
            <person name="Niculita-Hirzel H."/>
            <person name="Oudot-Le Secq M.P."/>
            <person name="Peter M."/>
            <person name="Quesneville H."/>
            <person name="Rajashekar B."/>
            <person name="Reich M."/>
            <person name="Rouhier N."/>
            <person name="Schmutz J."/>
            <person name="Yin T."/>
            <person name="Chalot M."/>
            <person name="Henrissat B."/>
            <person name="Kuees U."/>
            <person name="Lucas S."/>
            <person name="Van de Peer Y."/>
            <person name="Podila G.K."/>
            <person name="Polle A."/>
            <person name="Pukkila P.J."/>
            <person name="Richardson P.M."/>
            <person name="Rouze P."/>
            <person name="Sanders I.R."/>
            <person name="Stajich J.E."/>
            <person name="Tunlid A."/>
            <person name="Tuskan G."/>
            <person name="Grigoriev I.V."/>
        </authorList>
    </citation>
    <scope>NUCLEOTIDE SEQUENCE [LARGE SCALE GENOMIC DNA]</scope>
    <source>
        <strain evidence="6">S238N-H82 / ATCC MYA-4686</strain>
    </source>
</reference>
<dbReference type="GeneID" id="6076262"/>
<dbReference type="AlphaFoldDB" id="B0DA44"/>
<dbReference type="InParanoid" id="B0DA44"/>
<feature type="domain" description="NAD-dependent epimerase/dehydratase" evidence="4">
    <location>
        <begin position="5"/>
        <end position="171"/>
    </location>
</feature>
<dbReference type="Gene3D" id="3.40.50.720">
    <property type="entry name" value="NAD(P)-binding Rossmann-like Domain"/>
    <property type="match status" value="1"/>
</dbReference>
<evidence type="ECO:0000256" key="1">
    <source>
        <dbReference type="ARBA" id="ARBA00007637"/>
    </source>
</evidence>
<dbReference type="PANTHER" id="PTHR43103:SF5">
    <property type="entry name" value="4-EPIMERASE, PUTATIVE (AFU_ORTHOLOGUE AFUA_7G00360)-RELATED"/>
    <property type="match status" value="1"/>
</dbReference>
<dbReference type="OrthoDB" id="202470at2759"/>
<dbReference type="SUPFAM" id="SSF51735">
    <property type="entry name" value="NAD(P)-binding Rossmann-fold domains"/>
    <property type="match status" value="1"/>
</dbReference>